<evidence type="ECO:0000313" key="7">
    <source>
        <dbReference type="EMBL" id="RXI03909.1"/>
    </source>
</evidence>
<comment type="caution">
    <text evidence="7">The sequence shown here is derived from an EMBL/GenBank/DDBJ whole genome shotgun (WGS) entry which is preliminary data.</text>
</comment>
<organism evidence="7 8">
    <name type="scientific">Malus domestica</name>
    <name type="common">Apple</name>
    <name type="synonym">Pyrus malus</name>
    <dbReference type="NCBI Taxonomy" id="3750"/>
    <lineage>
        <taxon>Eukaryota</taxon>
        <taxon>Viridiplantae</taxon>
        <taxon>Streptophyta</taxon>
        <taxon>Embryophyta</taxon>
        <taxon>Tracheophyta</taxon>
        <taxon>Spermatophyta</taxon>
        <taxon>Magnoliopsida</taxon>
        <taxon>eudicotyledons</taxon>
        <taxon>Gunneridae</taxon>
        <taxon>Pentapetalae</taxon>
        <taxon>rosids</taxon>
        <taxon>fabids</taxon>
        <taxon>Rosales</taxon>
        <taxon>Rosaceae</taxon>
        <taxon>Amygdaloideae</taxon>
        <taxon>Maleae</taxon>
        <taxon>Malus</taxon>
    </lineage>
</organism>
<dbReference type="Pfam" id="PF18052">
    <property type="entry name" value="Rx_N"/>
    <property type="match status" value="1"/>
</dbReference>
<keyword evidence="4" id="KW-0175">Coiled coil</keyword>
<keyword evidence="1" id="KW-0677">Repeat</keyword>
<dbReference type="GO" id="GO:0000166">
    <property type="term" value="F:nucleotide binding"/>
    <property type="evidence" value="ECO:0007669"/>
    <property type="project" value="UniProtKB-KW"/>
</dbReference>
<dbReference type="Gene3D" id="3.80.10.10">
    <property type="entry name" value="Ribonuclease Inhibitor"/>
    <property type="match status" value="6"/>
</dbReference>
<dbReference type="Pfam" id="PF25019">
    <property type="entry name" value="LRR_R13L1-DRL21"/>
    <property type="match status" value="2"/>
</dbReference>
<feature type="domain" description="R13L1/DRL21-like LRR repeat region" evidence="6">
    <location>
        <begin position="39"/>
        <end position="161"/>
    </location>
</feature>
<dbReference type="InterPro" id="IPR032675">
    <property type="entry name" value="LRR_dom_sf"/>
</dbReference>
<accession>A0A498K6L6</accession>
<feature type="domain" description="Disease resistance N-terminal" evidence="5">
    <location>
        <begin position="582"/>
        <end position="673"/>
    </location>
</feature>
<evidence type="ECO:0000259" key="6">
    <source>
        <dbReference type="Pfam" id="PF25019"/>
    </source>
</evidence>
<dbReference type="InterPro" id="IPR056789">
    <property type="entry name" value="LRR_R13L1-DRL21"/>
</dbReference>
<sequence>MLDGNVFQPPPISTSCLPRVVHCIIDQAKDQVVSPVMNIAELRELSHLGGKISILNLQNVVGAIDALLKDKKDLNEVELSWGRVVSNDSVKERYVLERLQPAVNLVKLTIRFYGGISFPNWVGDSSFSNLQVMRLSDCGNCSSLPPVGQLPALKELYVERMKVVKSVGGELYGGNQPFQCLEKLEFREMPEWEEWQPSPSGGESPDFPRLKELRLSWCPKLRGDLPTHLPSLKTLDVYNCEVLHENRASNTLNRDSLRGSLEKLTIKGCPGLSLLLESTETLPSLQMFNISDLGGKEWSAQMMHNANRLQSLTLYECSSVLSFPTNGLPTTLTSLSIQNCKKLEFLSLEGGADENLNSLDIRYCPNLVSFPDGGLPTPNLTFFHVYNCENLKLLPGRMHTLTALQRLLIGSLPNLVSFPDGGLPTPNLTYFSVDHCVNLKLLPDRMHTLTALQHLSIECLPNVVSFAQGGLPPNLQTLSIVNWDLVETLLNEQLLPATLRTLEISDVSNLKSLDGKGFEHLTSLQQLQISGCESLKFLPKEGLPASLSYLRIRGCPSLKKRCDGTNRYIEEKMALVGEALLSGSIQVLCDKISGEFIDFLRARRLDHSLVGRLKVKLMTLKAVLNDAEEKQIVDRDVGMWLDELKHAVIDAEDLVDEIDTEASRSKAKDQTKKTQVWNFPSTSRKRFNYKGMNGRIKVLFNKLEDLANQIDILRLREELRELSHLGRKISILNLQNVVGAIDALLKDKKDLNEVELSWGRVVSNDSVKERYVLERLQPAVNLVKLTIRFYGGISFPNWVGDSSFSNLQVMRLSDCGNCNSLPPVGQLPALKELYVERMKVVKKVGVELYGGNQPFQCLEKLEFGEMPEWEEWLPSPSGGESPDFPRLQELILRECPKLIGDLPTHLPSLKTLDVYKCEVLHENRASNTLNRESLRGSLEKLTIKGCPGLALLLESTETLPSLQELDISYLGGKEWLPQMVPNSNRLQSLTLWGCSPLLSFPTNGLPTTLTSLSIEYCKKLEFLSREMMAKLTSLQSLDLFKSCDSLRSFPLGIFPNLSSLTIGDCENLESLSVEEGADENLSHLNSLSISGCRNLVSFPDGGLPTPNLTFFDVYNCENLKLLPDRMHTLTALQHLWIECLPNVVSFAQGGLPPNLQSFRISRNKDLLETVLNEQLLPATLHTLEISYVSNLKSLDGKGLEHLTSLQQLQISGCESLKFLPKEGLPASLSSLKIRGCPSLKKRYGNKKGKDWRNIARLCSQMREFEVVAGPNAHPHRPSTFVDTKSSKSGVTCTRGGLPPTLQTFWIENCERLRPSVEWGLQGLASLREFWVQGNKDPLEMLLREQLLLATHSQSLDLYTFKSEIFGRKGLEHLTSLQQLQISSCEMESSCAMSPLENFRSGEVRICWRHCSNNSGSLPLAPSGLSSLKSVDQNTTHSQNSCPEKDLSSSASLIVLHSCQKRICRHLFLFHGPSKCLFFSEQEICGGGSFESFHCVSLKF</sequence>
<evidence type="ECO:0000313" key="8">
    <source>
        <dbReference type="Proteomes" id="UP000290289"/>
    </source>
</evidence>
<keyword evidence="8" id="KW-1185">Reference proteome</keyword>
<dbReference type="Proteomes" id="UP000290289">
    <property type="component" value="Chromosome 3"/>
</dbReference>
<keyword evidence="3" id="KW-0611">Plant defense</keyword>
<dbReference type="SUPFAM" id="SSF52058">
    <property type="entry name" value="L domain-like"/>
    <property type="match status" value="5"/>
</dbReference>
<protein>
    <submittedName>
        <fullName evidence="7">Uncharacterized protein</fullName>
    </submittedName>
</protein>
<dbReference type="GO" id="GO:0006952">
    <property type="term" value="P:defense response"/>
    <property type="evidence" value="ECO:0007669"/>
    <property type="project" value="UniProtKB-KW"/>
</dbReference>
<name>A0A498K6L6_MALDO</name>
<dbReference type="EMBL" id="RDQH01000329">
    <property type="protein sequence ID" value="RXI03909.1"/>
    <property type="molecule type" value="Genomic_DNA"/>
</dbReference>
<feature type="domain" description="R13L1/DRL21-like LRR repeat region" evidence="6">
    <location>
        <begin position="717"/>
        <end position="838"/>
    </location>
</feature>
<feature type="coiled-coil region" evidence="4">
    <location>
        <begin position="610"/>
        <end position="661"/>
    </location>
</feature>
<dbReference type="PANTHER" id="PTHR47186">
    <property type="entry name" value="LEUCINE-RICH REPEAT-CONTAINING PROTEIN 57"/>
    <property type="match status" value="1"/>
</dbReference>
<evidence type="ECO:0000256" key="2">
    <source>
        <dbReference type="ARBA" id="ARBA00022741"/>
    </source>
</evidence>
<dbReference type="Gene3D" id="1.20.5.4130">
    <property type="match status" value="1"/>
</dbReference>
<evidence type="ECO:0000256" key="4">
    <source>
        <dbReference type="SAM" id="Coils"/>
    </source>
</evidence>
<evidence type="ECO:0000256" key="3">
    <source>
        <dbReference type="ARBA" id="ARBA00022821"/>
    </source>
</evidence>
<dbReference type="InterPro" id="IPR041118">
    <property type="entry name" value="Rx_N"/>
</dbReference>
<reference evidence="7 8" key="1">
    <citation type="submission" date="2018-10" db="EMBL/GenBank/DDBJ databases">
        <title>A high-quality apple genome assembly.</title>
        <authorList>
            <person name="Hu J."/>
        </authorList>
    </citation>
    <scope>NUCLEOTIDE SEQUENCE [LARGE SCALE GENOMIC DNA]</scope>
    <source>
        <strain evidence="8">cv. HFTH1</strain>
        <tissue evidence="7">Young leaf</tissue>
    </source>
</reference>
<proteinExistence type="predicted"/>
<dbReference type="PANTHER" id="PTHR47186:SF42">
    <property type="entry name" value="DISEASE RESISTANCE RPP13-LIKE PROTEIN 1"/>
    <property type="match status" value="1"/>
</dbReference>
<evidence type="ECO:0000259" key="5">
    <source>
        <dbReference type="Pfam" id="PF18052"/>
    </source>
</evidence>
<keyword evidence="2" id="KW-0547">Nucleotide-binding</keyword>
<evidence type="ECO:0000256" key="1">
    <source>
        <dbReference type="ARBA" id="ARBA00022737"/>
    </source>
</evidence>
<gene>
    <name evidence="7" type="ORF">DVH24_038183</name>
</gene>